<dbReference type="Proteomes" id="UP000669605">
    <property type="component" value="Unassembled WGS sequence"/>
</dbReference>
<protein>
    <submittedName>
        <fullName evidence="1">RepB family plasmid replication initiator protein</fullName>
    </submittedName>
</protein>
<gene>
    <name evidence="1" type="ORF">GV368_10650</name>
</gene>
<dbReference type="EMBL" id="JAAAUB010000025">
    <property type="protein sequence ID" value="NMH17534.1"/>
    <property type="molecule type" value="Genomic_DNA"/>
</dbReference>
<name>A0ABX1QPL6_9PROT</name>
<proteinExistence type="predicted"/>
<dbReference type="InterPro" id="IPR018777">
    <property type="entry name" value="Replication_initiator_prot_A"/>
</dbReference>
<reference evidence="1 2" key="1">
    <citation type="journal article" date="2020" name="Curr. Microbiol.">
        <title>Tepidiphilus baoligensis sp. nov., a Novel Bacterium of the Family Hydrogenophilaceae Isolated from an Oil Reservoir.</title>
        <authorList>
            <person name="Zhang X."/>
            <person name="Wang G."/>
            <person name="Ma X."/>
            <person name="Yu J."/>
            <person name="You J."/>
            <person name="Xue Y."/>
            <person name="Ma Y."/>
        </authorList>
    </citation>
    <scope>NUCLEOTIDE SEQUENCE [LARGE SCALE GENOMIC DNA]</scope>
    <source>
        <strain evidence="1 2">B18-69</strain>
    </source>
</reference>
<sequence>MGAFKGNALSFDEVLDSLETVPSSPGEAHRQRIDRLREHHRVLSELIVSTNRDIARIVAKVGSVESPEACELLARLRSLQEQRASIDAQIENGLKALQSLQRRLSSVPRESGKVGGLVKVRHPNRDFFLADLFEYAMKDDGASMEAPIFTLSTKPDLSIWEWRSKDGSKYVKVAPSVLGRATQHDKDILIYVISQLVEGLNRGREDAKNRTVRFTVYDFLVTTNRQTSGQGYRLLHEAFERLAGTRITTDIKTGGMRVKEGFGIIDRWKIVEKSPTDDRMIAVEVTLSEWLYNAVQAFEVLTIHPDYFRLRKPLARRLYELARKHCGHQTQWTISLALLQEKAGSKSSIREFRRAVRTIQNDDCLPEYRFVLKDDDQVIFYVRDMKHLARGLSQRFENDG</sequence>
<comment type="caution">
    <text evidence="1">The sequence shown here is derived from an EMBL/GenBank/DDBJ whole genome shotgun (WGS) entry which is preliminary data.</text>
</comment>
<accession>A0ABX1QPL6</accession>
<dbReference type="Pfam" id="PF10134">
    <property type="entry name" value="RPA"/>
    <property type="match status" value="1"/>
</dbReference>
<keyword evidence="2" id="KW-1185">Reference proteome</keyword>
<organism evidence="1 2">
    <name type="scientific">Tepidiphilus baoligensis</name>
    <dbReference type="NCBI Taxonomy" id="2698687"/>
    <lineage>
        <taxon>Bacteria</taxon>
        <taxon>Pseudomonadati</taxon>
        <taxon>Pseudomonadota</taxon>
        <taxon>Hydrogenophilia</taxon>
        <taxon>Hydrogenophilales</taxon>
        <taxon>Hydrogenophilaceae</taxon>
        <taxon>Tepidiphilus</taxon>
    </lineage>
</organism>
<evidence type="ECO:0000313" key="1">
    <source>
        <dbReference type="EMBL" id="NMH17534.1"/>
    </source>
</evidence>
<evidence type="ECO:0000313" key="2">
    <source>
        <dbReference type="Proteomes" id="UP000669605"/>
    </source>
</evidence>